<dbReference type="GO" id="GO:0016874">
    <property type="term" value="F:ligase activity"/>
    <property type="evidence" value="ECO:0007669"/>
    <property type="project" value="UniProtKB-KW"/>
</dbReference>
<dbReference type="Pfam" id="PF07191">
    <property type="entry name" value="Zn_ribbon_6"/>
    <property type="match status" value="1"/>
</dbReference>
<reference evidence="1 2" key="1">
    <citation type="submission" date="2018-11" db="EMBL/GenBank/DDBJ databases">
        <title>Vibrio LJC006 sp. nov., isolated from seawater during the bloom of the enteromorpha.</title>
        <authorList>
            <person name="Liang J."/>
        </authorList>
    </citation>
    <scope>NUCLEOTIDE SEQUENCE [LARGE SCALE GENOMIC DNA]</scope>
    <source>
        <strain evidence="1 2">LJC006</strain>
    </source>
</reference>
<organism evidence="1 2">
    <name type="scientific">Vibrio viridaestus</name>
    <dbReference type="NCBI Taxonomy" id="2487322"/>
    <lineage>
        <taxon>Bacteria</taxon>
        <taxon>Pseudomonadati</taxon>
        <taxon>Pseudomonadota</taxon>
        <taxon>Gammaproteobacteria</taxon>
        <taxon>Vibrionales</taxon>
        <taxon>Vibrionaceae</taxon>
        <taxon>Vibrio</taxon>
    </lineage>
</organism>
<evidence type="ECO:0000313" key="2">
    <source>
        <dbReference type="Proteomes" id="UP000281112"/>
    </source>
</evidence>
<accession>A0A3N9TE02</accession>
<dbReference type="OrthoDB" id="5405751at2"/>
<dbReference type="Gene3D" id="2.10.290.10">
    <property type="entry name" value="YfgJ-like"/>
    <property type="match status" value="1"/>
</dbReference>
<dbReference type="RefSeq" id="WP_124937848.1">
    <property type="nucleotide sequence ID" value="NZ_RJVQ01000006.1"/>
</dbReference>
<keyword evidence="1" id="KW-0436">Ligase</keyword>
<dbReference type="SUPFAM" id="SSF161187">
    <property type="entry name" value="YfgJ-like"/>
    <property type="match status" value="1"/>
</dbReference>
<name>A0A3N9TE02_9VIBR</name>
<keyword evidence="2" id="KW-1185">Reference proteome</keyword>
<dbReference type="Proteomes" id="UP000281112">
    <property type="component" value="Unassembled WGS sequence"/>
</dbReference>
<dbReference type="EMBL" id="RJVQ01000006">
    <property type="protein sequence ID" value="RQW62310.1"/>
    <property type="molecule type" value="Genomic_DNA"/>
</dbReference>
<dbReference type="AlphaFoldDB" id="A0A3N9TE02"/>
<gene>
    <name evidence="1" type="ORF">EES38_14110</name>
</gene>
<proteinExistence type="predicted"/>
<evidence type="ECO:0000313" key="1">
    <source>
        <dbReference type="EMBL" id="RQW62310.1"/>
    </source>
</evidence>
<dbReference type="InterPro" id="IPR029037">
    <property type="entry name" value="DUF1407/YfgJ-like_sf"/>
</dbReference>
<dbReference type="InterPro" id="IPR010807">
    <property type="entry name" value="YfgJ-like"/>
</dbReference>
<protein>
    <submittedName>
        <fullName evidence="1">DNA ligase</fullName>
    </submittedName>
</protein>
<comment type="caution">
    <text evidence="1">The sequence shown here is derived from an EMBL/GenBank/DDBJ whole genome shotgun (WGS) entry which is preliminary data.</text>
</comment>
<sequence length="72" mass="8387">MNDCPKCDKELDWDGKYFCTQCRVHFLKIGICPDCHSDLEKLNACGAANYFCNHCNELKSKTRVTFRFDETD</sequence>